<dbReference type="CDD" id="cd22952">
    <property type="entry name" value="ART10-like"/>
    <property type="match status" value="1"/>
</dbReference>
<keyword evidence="2" id="KW-1185">Reference proteome</keyword>
<dbReference type="AlphaFoldDB" id="A0A1L9RPX4"/>
<dbReference type="Proteomes" id="UP000184383">
    <property type="component" value="Unassembled WGS sequence"/>
</dbReference>
<dbReference type="OrthoDB" id="3365616at2759"/>
<gene>
    <name evidence="1" type="ORF">ASPWEDRAFT_170503</name>
</gene>
<dbReference type="VEuPathDB" id="FungiDB:ASPWEDRAFT_170503"/>
<proteinExistence type="predicted"/>
<evidence type="ECO:0000313" key="1">
    <source>
        <dbReference type="EMBL" id="OJJ37006.1"/>
    </source>
</evidence>
<reference evidence="2" key="1">
    <citation type="journal article" date="2017" name="Genome Biol.">
        <title>Comparative genomics reveals high biological diversity and specific adaptations in the industrially and medically important fungal genus Aspergillus.</title>
        <authorList>
            <person name="de Vries R.P."/>
            <person name="Riley R."/>
            <person name="Wiebenga A."/>
            <person name="Aguilar-Osorio G."/>
            <person name="Amillis S."/>
            <person name="Uchima C.A."/>
            <person name="Anderluh G."/>
            <person name="Asadollahi M."/>
            <person name="Askin M."/>
            <person name="Barry K."/>
            <person name="Battaglia E."/>
            <person name="Bayram O."/>
            <person name="Benocci T."/>
            <person name="Braus-Stromeyer S.A."/>
            <person name="Caldana C."/>
            <person name="Canovas D."/>
            <person name="Cerqueira G.C."/>
            <person name="Chen F."/>
            <person name="Chen W."/>
            <person name="Choi C."/>
            <person name="Clum A."/>
            <person name="Dos Santos R.A."/>
            <person name="Damasio A.R."/>
            <person name="Diallinas G."/>
            <person name="Emri T."/>
            <person name="Fekete E."/>
            <person name="Flipphi M."/>
            <person name="Freyberg S."/>
            <person name="Gallo A."/>
            <person name="Gournas C."/>
            <person name="Habgood R."/>
            <person name="Hainaut M."/>
            <person name="Harispe M.L."/>
            <person name="Henrissat B."/>
            <person name="Hilden K.S."/>
            <person name="Hope R."/>
            <person name="Hossain A."/>
            <person name="Karabika E."/>
            <person name="Karaffa L."/>
            <person name="Karanyi Z."/>
            <person name="Krasevec N."/>
            <person name="Kuo A."/>
            <person name="Kusch H."/>
            <person name="LaButti K."/>
            <person name="Lagendijk E.L."/>
            <person name="Lapidus A."/>
            <person name="Levasseur A."/>
            <person name="Lindquist E."/>
            <person name="Lipzen A."/>
            <person name="Logrieco A.F."/>
            <person name="MacCabe A."/>
            <person name="Maekelae M.R."/>
            <person name="Malavazi I."/>
            <person name="Melin P."/>
            <person name="Meyer V."/>
            <person name="Mielnichuk N."/>
            <person name="Miskei M."/>
            <person name="Molnar A.P."/>
            <person name="Mule G."/>
            <person name="Ngan C.Y."/>
            <person name="Orejas M."/>
            <person name="Orosz E."/>
            <person name="Ouedraogo J.P."/>
            <person name="Overkamp K.M."/>
            <person name="Park H.-S."/>
            <person name="Perrone G."/>
            <person name="Piumi F."/>
            <person name="Punt P.J."/>
            <person name="Ram A.F."/>
            <person name="Ramon A."/>
            <person name="Rauscher S."/>
            <person name="Record E."/>
            <person name="Riano-Pachon D.M."/>
            <person name="Robert V."/>
            <person name="Roehrig J."/>
            <person name="Ruller R."/>
            <person name="Salamov A."/>
            <person name="Salih N.S."/>
            <person name="Samson R.A."/>
            <person name="Sandor E."/>
            <person name="Sanguinetti M."/>
            <person name="Schuetze T."/>
            <person name="Sepcic K."/>
            <person name="Shelest E."/>
            <person name="Sherlock G."/>
            <person name="Sophianopoulou V."/>
            <person name="Squina F.M."/>
            <person name="Sun H."/>
            <person name="Susca A."/>
            <person name="Todd R.B."/>
            <person name="Tsang A."/>
            <person name="Unkles S.E."/>
            <person name="van de Wiele N."/>
            <person name="van Rossen-Uffink D."/>
            <person name="Oliveira J.V."/>
            <person name="Vesth T.C."/>
            <person name="Visser J."/>
            <person name="Yu J.-H."/>
            <person name="Zhou M."/>
            <person name="Andersen M.R."/>
            <person name="Archer D.B."/>
            <person name="Baker S.E."/>
            <person name="Benoit I."/>
            <person name="Brakhage A.A."/>
            <person name="Braus G.H."/>
            <person name="Fischer R."/>
            <person name="Frisvad J.C."/>
            <person name="Goldman G.H."/>
            <person name="Houbraken J."/>
            <person name="Oakley B."/>
            <person name="Pocsi I."/>
            <person name="Scazzocchio C."/>
            <person name="Seiboth B."/>
            <person name="vanKuyk P.A."/>
            <person name="Wortman J."/>
            <person name="Dyer P.S."/>
            <person name="Grigoriev I.V."/>
        </authorList>
    </citation>
    <scope>NUCLEOTIDE SEQUENCE [LARGE SCALE GENOMIC DNA]</scope>
    <source>
        <strain evidence="2">DTO 134E9</strain>
    </source>
</reference>
<name>A0A1L9RPX4_ASPWE</name>
<protein>
    <submittedName>
        <fullName evidence="1">Uncharacterized protein</fullName>
    </submittedName>
</protein>
<dbReference type="STRING" id="1073089.A0A1L9RPX4"/>
<evidence type="ECO:0000313" key="2">
    <source>
        <dbReference type="Proteomes" id="UP000184383"/>
    </source>
</evidence>
<accession>A0A1L9RPX4</accession>
<sequence>MQNPAHSLSYQHRIFCDRHPPDPLLSLTSSSEPAMYDVDAKLTNGPFLQLNKPISLAVEIRSILGSPKEIVIHDFQSMLLETTDVRARGSLENQTRSWIIQTMTNLRLSIVAAHDSQDGSVLRVNDGLWSRHRLPSYLAPTFETCNITRIYALVIRLGIEFGANNRRTVEFQFPVYIISSGTDLPRGTLESTDSRCNRDFKEMKV</sequence>
<organism evidence="1 2">
    <name type="scientific">Aspergillus wentii DTO 134E9</name>
    <dbReference type="NCBI Taxonomy" id="1073089"/>
    <lineage>
        <taxon>Eukaryota</taxon>
        <taxon>Fungi</taxon>
        <taxon>Dikarya</taxon>
        <taxon>Ascomycota</taxon>
        <taxon>Pezizomycotina</taxon>
        <taxon>Eurotiomycetes</taxon>
        <taxon>Eurotiomycetidae</taxon>
        <taxon>Eurotiales</taxon>
        <taxon>Aspergillaceae</taxon>
        <taxon>Aspergillus</taxon>
        <taxon>Aspergillus subgen. Cremei</taxon>
    </lineage>
</organism>
<dbReference type="EMBL" id="KV878211">
    <property type="protein sequence ID" value="OJJ37006.1"/>
    <property type="molecule type" value="Genomic_DNA"/>
</dbReference>
<dbReference type="GeneID" id="63746480"/>
<dbReference type="RefSeq" id="XP_040690682.1">
    <property type="nucleotide sequence ID" value="XM_040830632.1"/>
</dbReference>